<feature type="transmembrane region" description="Helical" evidence="6">
    <location>
        <begin position="312"/>
        <end position="332"/>
    </location>
</feature>
<evidence type="ECO:0000256" key="2">
    <source>
        <dbReference type="ARBA" id="ARBA00009544"/>
    </source>
</evidence>
<gene>
    <name evidence="8" type="ORF">PM001_LOCUS14849</name>
</gene>
<dbReference type="Gene3D" id="1.10.239.10">
    <property type="entry name" value="Elicitin domain"/>
    <property type="match status" value="1"/>
</dbReference>
<keyword evidence="3" id="KW-0964">Secreted</keyword>
<protein>
    <submittedName>
        <fullName evidence="8">Uncharacterized protein</fullName>
    </submittedName>
</protein>
<evidence type="ECO:0000256" key="5">
    <source>
        <dbReference type="ARBA" id="ARBA00023157"/>
    </source>
</evidence>
<dbReference type="EMBL" id="CAKLBY020000153">
    <property type="protein sequence ID" value="CAK7929699.1"/>
    <property type="molecule type" value="Genomic_DNA"/>
</dbReference>
<feature type="signal peptide" evidence="7">
    <location>
        <begin position="1"/>
        <end position="23"/>
    </location>
</feature>
<keyword evidence="4" id="KW-0928">Hypersensitive response elicitation</keyword>
<comment type="similarity">
    <text evidence="2">Belongs to the elicitin family.</text>
</comment>
<proteinExistence type="inferred from homology"/>
<keyword evidence="5" id="KW-1015">Disulfide bond</keyword>
<accession>A0AAV1U9A8</accession>
<evidence type="ECO:0000313" key="9">
    <source>
        <dbReference type="Proteomes" id="UP001162060"/>
    </source>
</evidence>
<dbReference type="SUPFAM" id="SSF48647">
    <property type="entry name" value="Fungal elicitin"/>
    <property type="match status" value="1"/>
</dbReference>
<dbReference type="SMART" id="SM01187">
    <property type="entry name" value="Elicitin"/>
    <property type="match status" value="1"/>
</dbReference>
<sequence length="366" mass="39914">MTGRTGLFIVLFALVILYATTAADDWVPPEPTAAIEVNFTNASVPEVVTEAPATLAPMTEVTLPPIPTAVPASPTFQAVNDVVCNATVAQKIYVLYSQNRALFDLCVVDAQYHIFPFLGKTPTSEQVENMASSMSCIALFSGVLLANFPECTISGFPLKASTETLLKIHVDLVHGWDPLPTAERFLELVIWRKCVNLAKEAGVPSDSESAICGEFEKNLDIIRRDSPVRVLSNYLIEYQLSNGSWYGAHEINYTQVGDMRQGSRDDIVGRVSAGDAELEVGDSEATDVRRESTIPVSSALESKKARGIVSTLASLLLAVYLLLQFCSSVLAARENRYGKRHDPYVERAKLTESDELVQHRVSKGGS</sequence>
<dbReference type="GO" id="GO:0052040">
    <property type="term" value="P:symbiont-mediated perturbation of host programmed cell death"/>
    <property type="evidence" value="ECO:0007669"/>
    <property type="project" value="UniProtKB-KW"/>
</dbReference>
<feature type="chain" id="PRO_5043965380" evidence="7">
    <location>
        <begin position="24"/>
        <end position="366"/>
    </location>
</feature>
<evidence type="ECO:0000313" key="8">
    <source>
        <dbReference type="EMBL" id="CAK7929699.1"/>
    </source>
</evidence>
<evidence type="ECO:0000256" key="3">
    <source>
        <dbReference type="ARBA" id="ARBA00022525"/>
    </source>
</evidence>
<keyword evidence="6" id="KW-0472">Membrane</keyword>
<comment type="caution">
    <text evidence="8">The sequence shown here is derived from an EMBL/GenBank/DDBJ whole genome shotgun (WGS) entry which is preliminary data.</text>
</comment>
<keyword evidence="6" id="KW-0812">Transmembrane</keyword>
<dbReference type="InterPro" id="IPR036470">
    <property type="entry name" value="Elicitin_sf"/>
</dbReference>
<keyword evidence="6" id="KW-1133">Transmembrane helix</keyword>
<evidence type="ECO:0000256" key="6">
    <source>
        <dbReference type="SAM" id="Phobius"/>
    </source>
</evidence>
<name>A0AAV1U9A8_9STRA</name>
<dbReference type="InterPro" id="IPR002200">
    <property type="entry name" value="Elicitin"/>
</dbReference>
<dbReference type="GO" id="GO:0005576">
    <property type="term" value="C:extracellular region"/>
    <property type="evidence" value="ECO:0007669"/>
    <property type="project" value="UniProtKB-SubCell"/>
</dbReference>
<reference evidence="8" key="1">
    <citation type="submission" date="2024-01" db="EMBL/GenBank/DDBJ databases">
        <authorList>
            <person name="Webb A."/>
        </authorList>
    </citation>
    <scope>NUCLEOTIDE SEQUENCE</scope>
    <source>
        <strain evidence="8">Pm1</strain>
    </source>
</reference>
<keyword evidence="7" id="KW-0732">Signal</keyword>
<evidence type="ECO:0000256" key="1">
    <source>
        <dbReference type="ARBA" id="ARBA00004613"/>
    </source>
</evidence>
<dbReference type="Proteomes" id="UP001162060">
    <property type="component" value="Unassembled WGS sequence"/>
</dbReference>
<dbReference type="Pfam" id="PF00964">
    <property type="entry name" value="Elicitin"/>
    <property type="match status" value="1"/>
</dbReference>
<comment type="subcellular location">
    <subcellularLocation>
        <location evidence="1">Secreted</location>
    </subcellularLocation>
</comment>
<evidence type="ECO:0000256" key="4">
    <source>
        <dbReference type="ARBA" id="ARBA00022978"/>
    </source>
</evidence>
<organism evidence="8 9">
    <name type="scientific">Peronospora matthiolae</name>
    <dbReference type="NCBI Taxonomy" id="2874970"/>
    <lineage>
        <taxon>Eukaryota</taxon>
        <taxon>Sar</taxon>
        <taxon>Stramenopiles</taxon>
        <taxon>Oomycota</taxon>
        <taxon>Peronosporomycetes</taxon>
        <taxon>Peronosporales</taxon>
        <taxon>Peronosporaceae</taxon>
        <taxon>Peronospora</taxon>
    </lineage>
</organism>
<evidence type="ECO:0000256" key="7">
    <source>
        <dbReference type="SAM" id="SignalP"/>
    </source>
</evidence>
<dbReference type="AlphaFoldDB" id="A0AAV1U9A8"/>